<dbReference type="PANTHER" id="PTHR12588">
    <property type="entry name" value="MYOINOSITOL OXYGENASE"/>
    <property type="match status" value="1"/>
</dbReference>
<comment type="similarity">
    <text evidence="3 13">Belongs to the myo-inositol oxygenase family.</text>
</comment>
<evidence type="ECO:0000256" key="3">
    <source>
        <dbReference type="ARBA" id="ARBA00005286"/>
    </source>
</evidence>
<keyword evidence="7 12" id="KW-0479">Metal-binding</keyword>
<evidence type="ECO:0000256" key="6">
    <source>
        <dbReference type="ARBA" id="ARBA00022490"/>
    </source>
</evidence>
<gene>
    <name evidence="14" type="ORF">N7460_011778</name>
</gene>
<evidence type="ECO:0000256" key="7">
    <source>
        <dbReference type="ARBA" id="ARBA00022723"/>
    </source>
</evidence>
<comment type="caution">
    <text evidence="14">The sequence shown here is derived from an EMBL/GenBank/DDBJ whole genome shotgun (WGS) entry which is preliminary data.</text>
</comment>
<dbReference type="GO" id="GO:0005506">
    <property type="term" value="F:iron ion binding"/>
    <property type="evidence" value="ECO:0007669"/>
    <property type="project" value="InterPro"/>
</dbReference>
<evidence type="ECO:0000313" key="14">
    <source>
        <dbReference type="EMBL" id="KAJ6026961.1"/>
    </source>
</evidence>
<dbReference type="InterPro" id="IPR007828">
    <property type="entry name" value="Inositol_oxygenase"/>
</dbReference>
<keyword evidence="8 13" id="KW-0560">Oxidoreductase</keyword>
<comment type="cofactor">
    <cofactor evidence="12 13">
        <name>Fe cation</name>
        <dbReference type="ChEBI" id="CHEBI:24875"/>
    </cofactor>
    <text evidence="12 13">Binds 2 iron ions per subunit.</text>
</comment>
<keyword evidence="15" id="KW-1185">Reference proteome</keyword>
<keyword evidence="9 12" id="KW-0408">Iron</keyword>
<evidence type="ECO:0000256" key="12">
    <source>
        <dbReference type="PIRSR" id="PIRSR607828-2"/>
    </source>
</evidence>
<feature type="binding site" evidence="12">
    <location>
        <position position="222"/>
    </location>
    <ligand>
        <name>Fe cation</name>
        <dbReference type="ChEBI" id="CHEBI:24875"/>
        <label>1</label>
    </ligand>
</feature>
<proteinExistence type="inferred from homology"/>
<dbReference type="Gene3D" id="1.10.3210.10">
    <property type="entry name" value="Hypothetical protein af1432"/>
    <property type="match status" value="1"/>
</dbReference>
<dbReference type="GO" id="GO:0005737">
    <property type="term" value="C:cytoplasm"/>
    <property type="evidence" value="ECO:0007669"/>
    <property type="project" value="UniProtKB-SubCell"/>
</dbReference>
<comment type="catalytic activity">
    <reaction evidence="11 13">
        <text>myo-inositol + O2 = D-glucuronate + H2O + H(+)</text>
        <dbReference type="Rhea" id="RHEA:23696"/>
        <dbReference type="ChEBI" id="CHEBI:15377"/>
        <dbReference type="ChEBI" id="CHEBI:15378"/>
        <dbReference type="ChEBI" id="CHEBI:15379"/>
        <dbReference type="ChEBI" id="CHEBI:17268"/>
        <dbReference type="ChEBI" id="CHEBI:58720"/>
        <dbReference type="EC" id="1.13.99.1"/>
    </reaction>
</comment>
<dbReference type="Pfam" id="PF05153">
    <property type="entry name" value="MIOX"/>
    <property type="match status" value="1"/>
</dbReference>
<evidence type="ECO:0000256" key="5">
    <source>
        <dbReference type="ARBA" id="ARBA00019269"/>
    </source>
</evidence>
<accession>A0AAD6I111</accession>
<dbReference type="GO" id="GO:0019310">
    <property type="term" value="P:inositol catabolic process"/>
    <property type="evidence" value="ECO:0007669"/>
    <property type="project" value="UniProtKB-UniRule"/>
</dbReference>
<evidence type="ECO:0000256" key="1">
    <source>
        <dbReference type="ARBA" id="ARBA00004496"/>
    </source>
</evidence>
<reference evidence="14" key="2">
    <citation type="submission" date="2023-01" db="EMBL/GenBank/DDBJ databases">
        <authorList>
            <person name="Petersen C."/>
        </authorList>
    </citation>
    <scope>NUCLEOTIDE SEQUENCE</scope>
    <source>
        <strain evidence="14">IBT 15450</strain>
    </source>
</reference>
<dbReference type="PANTHER" id="PTHR12588:SF0">
    <property type="entry name" value="INOSITOL OXYGENASE"/>
    <property type="match status" value="1"/>
</dbReference>
<evidence type="ECO:0000256" key="9">
    <source>
        <dbReference type="ARBA" id="ARBA00023004"/>
    </source>
</evidence>
<evidence type="ECO:0000256" key="10">
    <source>
        <dbReference type="ARBA" id="ARBA00029668"/>
    </source>
</evidence>
<feature type="binding site" evidence="12">
    <location>
        <position position="143"/>
    </location>
    <ligand>
        <name>Fe cation</name>
        <dbReference type="ChEBI" id="CHEBI:24875"/>
        <label>1</label>
    </ligand>
</feature>
<feature type="binding site" evidence="12">
    <location>
        <position position="197"/>
    </location>
    <ligand>
        <name>Fe cation</name>
        <dbReference type="ChEBI" id="CHEBI:24875"/>
        <label>1</label>
    </ligand>
</feature>
<feature type="binding site" evidence="12">
    <location>
        <position position="255"/>
    </location>
    <ligand>
        <name>Fe cation</name>
        <dbReference type="ChEBI" id="CHEBI:24875"/>
        <label>1</label>
    </ligand>
</feature>
<evidence type="ECO:0000256" key="13">
    <source>
        <dbReference type="RuleBase" id="RU367039"/>
    </source>
</evidence>
<organism evidence="14 15">
    <name type="scientific">Penicillium canescens</name>
    <dbReference type="NCBI Taxonomy" id="5083"/>
    <lineage>
        <taxon>Eukaryota</taxon>
        <taxon>Fungi</taxon>
        <taxon>Dikarya</taxon>
        <taxon>Ascomycota</taxon>
        <taxon>Pezizomycotina</taxon>
        <taxon>Eurotiomycetes</taxon>
        <taxon>Eurotiomycetidae</taxon>
        <taxon>Eurotiales</taxon>
        <taxon>Aspergillaceae</taxon>
        <taxon>Penicillium</taxon>
    </lineage>
</organism>
<keyword evidence="6 13" id="KW-0963">Cytoplasm</keyword>
<dbReference type="SUPFAM" id="SSF109604">
    <property type="entry name" value="HD-domain/PDEase-like"/>
    <property type="match status" value="1"/>
</dbReference>
<reference evidence="14" key="1">
    <citation type="journal article" date="2023" name="IMA Fungus">
        <title>Comparative genomic study of the Penicillium genus elucidates a diverse pangenome and 15 lateral gene transfer events.</title>
        <authorList>
            <person name="Petersen C."/>
            <person name="Sorensen T."/>
            <person name="Nielsen M.R."/>
            <person name="Sondergaard T.E."/>
            <person name="Sorensen J.L."/>
            <person name="Fitzpatrick D.A."/>
            <person name="Frisvad J.C."/>
            <person name="Nielsen K.L."/>
        </authorList>
    </citation>
    <scope>NUCLEOTIDE SEQUENCE</scope>
    <source>
        <strain evidence="14">IBT 15450</strain>
    </source>
</reference>
<dbReference type="AlphaFoldDB" id="A0AAD6I111"/>
<comment type="pathway">
    <text evidence="2 13">Polyol metabolism; myo-inositol degradation into D-glucuronate; D-glucuronate from myo-inositol: step 1/1.</text>
</comment>
<protein>
    <recommendedName>
        <fullName evidence="5 13">Inositol oxygenase</fullName>
        <ecNumber evidence="4 13">1.13.99.1</ecNumber>
    </recommendedName>
    <alternativeName>
        <fullName evidence="10 13">Myo-inositol oxygenase</fullName>
    </alternativeName>
</protein>
<evidence type="ECO:0000256" key="8">
    <source>
        <dbReference type="ARBA" id="ARBA00023002"/>
    </source>
</evidence>
<evidence type="ECO:0000256" key="4">
    <source>
        <dbReference type="ARBA" id="ARBA00011919"/>
    </source>
</evidence>
<evidence type="ECO:0000256" key="2">
    <source>
        <dbReference type="ARBA" id="ARBA00005167"/>
    </source>
</evidence>
<evidence type="ECO:0000256" key="11">
    <source>
        <dbReference type="ARBA" id="ARBA00048271"/>
    </source>
</evidence>
<dbReference type="Proteomes" id="UP001219568">
    <property type="component" value="Unassembled WGS sequence"/>
</dbReference>
<sequence>MAVALQPAPISLEQVSDNIDAVNVHKTDLKKQKDLYDESEFDRAKDKTGFRQFNDACDQVKNFYAQQHTLQTVAYNLKARNDFKNKTRAHMTVWEAMEKLNTFIDECDPDTSESQMTHLLQSAEAIRNDGKPRWMQLVGLIHDLGKLLFFFGAQGQIIFGTESFKNNEDYYNPVYSTKYGIYSPRCGLGNVMLAWGHDEYLYHIVKDQSLIPEEGLAMIRYHSFYPWHREGAYHELMDEHDHKLLEAVRAFNPYDLYSKSDEVPDPEKLKPYYLELIDEFFPKKVIRW</sequence>
<evidence type="ECO:0000313" key="15">
    <source>
        <dbReference type="Proteomes" id="UP001219568"/>
    </source>
</evidence>
<feature type="binding site" evidence="12">
    <location>
        <position position="118"/>
    </location>
    <ligand>
        <name>Fe cation</name>
        <dbReference type="ChEBI" id="CHEBI:24875"/>
        <label>1</label>
    </ligand>
</feature>
<name>A0AAD6I111_PENCN</name>
<dbReference type="EC" id="1.13.99.1" evidence="4 13"/>
<comment type="subcellular location">
    <subcellularLocation>
        <location evidence="1 13">Cytoplasm</location>
    </subcellularLocation>
</comment>
<dbReference type="EMBL" id="JAQJZL010000015">
    <property type="protein sequence ID" value="KAJ6026961.1"/>
    <property type="molecule type" value="Genomic_DNA"/>
</dbReference>
<feature type="binding site" evidence="12">
    <location>
        <position position="142"/>
    </location>
    <ligand>
        <name>Fe cation</name>
        <dbReference type="ChEBI" id="CHEBI:24875"/>
        <label>1</label>
    </ligand>
</feature>
<dbReference type="GO" id="GO:0050113">
    <property type="term" value="F:inositol oxygenase activity"/>
    <property type="evidence" value="ECO:0007669"/>
    <property type="project" value="UniProtKB-UniRule"/>
</dbReference>